<dbReference type="HAMAP" id="MF_02033">
    <property type="entry name" value="FtsA"/>
    <property type="match status" value="1"/>
</dbReference>
<keyword evidence="2 5" id="KW-0132">Cell division</keyword>
<dbReference type="FunFam" id="3.30.1490.110:FF:000001">
    <property type="entry name" value="Cell division protein FtsA"/>
    <property type="match status" value="1"/>
</dbReference>
<sequence length="426" mass="44724">MQKGKMIAAIDVGTEKVTTVIASESLEHKKINVMGVSATPSKGIRKSQIVDIEEATESITESVEAAERMAGYSITQAIVAIDGAHISSQNSKGVVAVADPDGEITSEDVERVIEAARAVSLPSAREIIHVVPRNFTVDSQEGIKDPVGMSGVRLEADAHLITASSTAIRNLTKCINEIGADVTRLVFGGLAASESVLTETEKELGVVLVDIGAGTTSLVVFVEGNLTHTSVLPIGARNITNDLAIGMRISSESAEKIKRFLSKGEIAKIGDGKEKKEDEIELVKLELKEEIKTASRKTLVEGIIKPRLHEIFSMIGIELKKSGVAGQTPAGLVITGGGAETIGLSDAAKRSLSMPTRIGNPTGLSGLVDEIESPAYAVASGLVLYASRKVPEGKTGFGGGLRAVTERLPGKGIAVKIVDFVKSFLP</sequence>
<dbReference type="PANTHER" id="PTHR32432">
    <property type="entry name" value="CELL DIVISION PROTEIN FTSA-RELATED"/>
    <property type="match status" value="1"/>
</dbReference>
<feature type="domain" description="SHS2" evidence="7">
    <location>
        <begin position="7"/>
        <end position="196"/>
    </location>
</feature>
<evidence type="ECO:0000256" key="1">
    <source>
        <dbReference type="ARBA" id="ARBA00022475"/>
    </source>
</evidence>
<dbReference type="GO" id="GO:0009898">
    <property type="term" value="C:cytoplasmic side of plasma membrane"/>
    <property type="evidence" value="ECO:0007669"/>
    <property type="project" value="UniProtKB-UniRule"/>
</dbReference>
<dbReference type="Pfam" id="PF02491">
    <property type="entry name" value="SHS2_FTSA"/>
    <property type="match status" value="1"/>
</dbReference>
<dbReference type="Gene3D" id="3.30.420.40">
    <property type="match status" value="2"/>
</dbReference>
<keyword evidence="3 5" id="KW-0472">Membrane</keyword>
<evidence type="ECO:0000259" key="7">
    <source>
        <dbReference type="SMART" id="SM00842"/>
    </source>
</evidence>
<gene>
    <name evidence="5" type="primary">ftsA</name>
    <name evidence="8" type="ORF">A3A65_02565</name>
</gene>
<dbReference type="GO" id="GO:0043093">
    <property type="term" value="P:FtsZ-dependent cytokinesis"/>
    <property type="evidence" value="ECO:0007669"/>
    <property type="project" value="UniProtKB-UniRule"/>
</dbReference>
<dbReference type="InterPro" id="IPR003494">
    <property type="entry name" value="SHS2_FtsA"/>
</dbReference>
<evidence type="ECO:0000313" key="9">
    <source>
        <dbReference type="Proteomes" id="UP000176723"/>
    </source>
</evidence>
<comment type="function">
    <text evidence="5 6">Cell division protein that is involved in the assembly of the Z ring. May serve as a membrane anchor for the Z ring.</text>
</comment>
<proteinExistence type="inferred from homology"/>
<comment type="subcellular location">
    <subcellularLocation>
        <location evidence="5">Cell membrane</location>
        <topology evidence="5">Peripheral membrane protein</topology>
        <orientation evidence="5">Cytoplasmic side</orientation>
    </subcellularLocation>
    <text evidence="5">Localizes to the Z ring in an FtsZ-dependent manner. Targeted to the membrane through a conserved C-terminal amphipathic helix.</text>
</comment>
<dbReference type="InterPro" id="IPR020823">
    <property type="entry name" value="Cell_div_FtsA"/>
</dbReference>
<protein>
    <recommendedName>
        <fullName evidence="5 6">Cell division protein FtsA</fullName>
    </recommendedName>
</protein>
<keyword evidence="1 5" id="KW-1003">Cell membrane</keyword>
<dbReference type="SUPFAM" id="SSF53067">
    <property type="entry name" value="Actin-like ATPase domain"/>
    <property type="match status" value="2"/>
</dbReference>
<evidence type="ECO:0000256" key="4">
    <source>
        <dbReference type="ARBA" id="ARBA00023306"/>
    </source>
</evidence>
<dbReference type="GO" id="GO:0032153">
    <property type="term" value="C:cell division site"/>
    <property type="evidence" value="ECO:0007669"/>
    <property type="project" value="UniProtKB-UniRule"/>
</dbReference>
<evidence type="ECO:0000256" key="2">
    <source>
        <dbReference type="ARBA" id="ARBA00022618"/>
    </source>
</evidence>
<dbReference type="Gene3D" id="3.30.1490.110">
    <property type="match status" value="1"/>
</dbReference>
<evidence type="ECO:0000256" key="6">
    <source>
        <dbReference type="PIRNR" id="PIRNR003101"/>
    </source>
</evidence>
<dbReference type="InterPro" id="IPR043129">
    <property type="entry name" value="ATPase_NBD"/>
</dbReference>
<evidence type="ECO:0000256" key="5">
    <source>
        <dbReference type="HAMAP-Rule" id="MF_02033"/>
    </source>
</evidence>
<dbReference type="AlphaFoldDB" id="A0A1G1W069"/>
<dbReference type="InterPro" id="IPR050696">
    <property type="entry name" value="FtsA/MreB"/>
</dbReference>
<dbReference type="Proteomes" id="UP000176723">
    <property type="component" value="Unassembled WGS sequence"/>
</dbReference>
<dbReference type="SMART" id="SM00842">
    <property type="entry name" value="FtsA"/>
    <property type="match status" value="1"/>
</dbReference>
<dbReference type="STRING" id="1797593.A3A65_02565"/>
<dbReference type="CDD" id="cd24048">
    <property type="entry name" value="ASKHA_NBD_FtsA"/>
    <property type="match status" value="1"/>
</dbReference>
<evidence type="ECO:0000313" key="8">
    <source>
        <dbReference type="EMBL" id="OGY20817.1"/>
    </source>
</evidence>
<name>A0A1G1W069_9BACT</name>
<evidence type="ECO:0000256" key="3">
    <source>
        <dbReference type="ARBA" id="ARBA00023136"/>
    </source>
</evidence>
<comment type="caution">
    <text evidence="8">The sequence shown here is derived from an EMBL/GenBank/DDBJ whole genome shotgun (WGS) entry which is preliminary data.</text>
</comment>
<reference evidence="8 9" key="1">
    <citation type="journal article" date="2016" name="Nat. Commun.">
        <title>Thousands of microbial genomes shed light on interconnected biogeochemical processes in an aquifer system.</title>
        <authorList>
            <person name="Anantharaman K."/>
            <person name="Brown C.T."/>
            <person name="Hug L.A."/>
            <person name="Sharon I."/>
            <person name="Castelle C.J."/>
            <person name="Probst A.J."/>
            <person name="Thomas B.C."/>
            <person name="Singh A."/>
            <person name="Wilkins M.J."/>
            <person name="Karaoz U."/>
            <person name="Brodie E.L."/>
            <person name="Williams K.H."/>
            <person name="Hubbard S.S."/>
            <person name="Banfield J.F."/>
        </authorList>
    </citation>
    <scope>NUCLEOTIDE SEQUENCE [LARGE SCALE GENOMIC DNA]</scope>
</reference>
<accession>A0A1G1W069</accession>
<dbReference type="NCBIfam" id="TIGR01174">
    <property type="entry name" value="ftsA"/>
    <property type="match status" value="1"/>
</dbReference>
<keyword evidence="4 5" id="KW-0131">Cell cycle</keyword>
<dbReference type="EMBL" id="MHCL01000022">
    <property type="protein sequence ID" value="OGY20817.1"/>
    <property type="molecule type" value="Genomic_DNA"/>
</dbReference>
<dbReference type="PIRSF" id="PIRSF003101">
    <property type="entry name" value="FtsA"/>
    <property type="match status" value="1"/>
</dbReference>
<dbReference type="PANTHER" id="PTHR32432:SF4">
    <property type="entry name" value="CELL DIVISION PROTEIN FTSA"/>
    <property type="match status" value="1"/>
</dbReference>
<organism evidence="8 9">
    <name type="scientific">Candidatus Chisholmbacteria bacterium RIFCSPLOWO2_01_FULL_49_14</name>
    <dbReference type="NCBI Taxonomy" id="1797593"/>
    <lineage>
        <taxon>Bacteria</taxon>
        <taxon>Candidatus Chisholmiibacteriota</taxon>
    </lineage>
</organism>
<comment type="similarity">
    <text evidence="5 6">Belongs to the FtsA/MreB family.</text>
</comment>
<dbReference type="Pfam" id="PF14450">
    <property type="entry name" value="FtsA"/>
    <property type="match status" value="2"/>
</dbReference>
<comment type="subunit">
    <text evidence="5">Self-interacts. Interacts with FtsZ.</text>
</comment>